<name>A0A437S5B6_9FIRM</name>
<dbReference type="AlphaFoldDB" id="A0A437S5B6"/>
<dbReference type="RefSeq" id="WP_127725072.1">
    <property type="nucleotide sequence ID" value="NZ_RLIH01000014.1"/>
</dbReference>
<evidence type="ECO:0000256" key="4">
    <source>
        <dbReference type="ARBA" id="ARBA00022842"/>
    </source>
</evidence>
<comment type="cofactor">
    <cofactor evidence="7">
        <name>Mg(2+)</name>
        <dbReference type="ChEBI" id="CHEBI:18420"/>
    </cofactor>
</comment>
<comment type="similarity">
    <text evidence="1 7">Belongs to the dUTPase family.</text>
</comment>
<evidence type="ECO:0000313" key="10">
    <source>
        <dbReference type="Proteomes" id="UP000288812"/>
    </source>
</evidence>
<keyword evidence="2 7" id="KW-0479">Metal-binding</keyword>
<keyword evidence="3 7" id="KW-0378">Hydrolase</keyword>
<reference evidence="9 10" key="1">
    <citation type="submission" date="2018-11" db="EMBL/GenBank/DDBJ databases">
        <title>Genome sequencing and assembly of Anaerosphaera sp. nov., GS7-6-2.</title>
        <authorList>
            <person name="Rettenmaier R."/>
            <person name="Liebl W."/>
            <person name="Zverlov V."/>
        </authorList>
    </citation>
    <scope>NUCLEOTIDE SEQUENCE [LARGE SCALE GENOMIC DNA]</scope>
    <source>
        <strain evidence="9 10">GS7-6-2</strain>
    </source>
</reference>
<proteinExistence type="inferred from homology"/>
<dbReference type="GO" id="GO:0004170">
    <property type="term" value="F:dUTP diphosphatase activity"/>
    <property type="evidence" value="ECO:0007669"/>
    <property type="project" value="UniProtKB-UniRule"/>
</dbReference>
<dbReference type="Gene3D" id="2.70.40.10">
    <property type="match status" value="1"/>
</dbReference>
<comment type="catalytic activity">
    <reaction evidence="6 7">
        <text>dUTP + H2O = dUMP + diphosphate + H(+)</text>
        <dbReference type="Rhea" id="RHEA:10248"/>
        <dbReference type="ChEBI" id="CHEBI:15377"/>
        <dbReference type="ChEBI" id="CHEBI:15378"/>
        <dbReference type="ChEBI" id="CHEBI:33019"/>
        <dbReference type="ChEBI" id="CHEBI:61555"/>
        <dbReference type="ChEBI" id="CHEBI:246422"/>
        <dbReference type="EC" id="3.6.1.23"/>
    </reaction>
</comment>
<accession>A0A437S5B6</accession>
<dbReference type="NCBIfam" id="TIGR00576">
    <property type="entry name" value="dut"/>
    <property type="match status" value="1"/>
</dbReference>
<comment type="caution">
    <text evidence="9">The sequence shown here is derived from an EMBL/GenBank/DDBJ whole genome shotgun (WGS) entry which is preliminary data.</text>
</comment>
<evidence type="ECO:0000259" key="8">
    <source>
        <dbReference type="Pfam" id="PF00692"/>
    </source>
</evidence>
<comment type="pathway">
    <text evidence="7">Pyrimidine metabolism; dUMP biosynthesis; dUMP from dCTP (dUTP route): step 2/2.</text>
</comment>
<dbReference type="Proteomes" id="UP000288812">
    <property type="component" value="Unassembled WGS sequence"/>
</dbReference>
<dbReference type="EC" id="3.6.1.23" evidence="7"/>
<dbReference type="InterPro" id="IPR029054">
    <property type="entry name" value="dUTPase-like"/>
</dbReference>
<evidence type="ECO:0000256" key="2">
    <source>
        <dbReference type="ARBA" id="ARBA00022723"/>
    </source>
</evidence>
<evidence type="ECO:0000256" key="5">
    <source>
        <dbReference type="ARBA" id="ARBA00023080"/>
    </source>
</evidence>
<dbReference type="CDD" id="cd07557">
    <property type="entry name" value="trimeric_dUTPase"/>
    <property type="match status" value="1"/>
</dbReference>
<dbReference type="FunFam" id="2.70.40.10:FF:000002">
    <property type="entry name" value="dUTP diphosphatase"/>
    <property type="match status" value="1"/>
</dbReference>
<dbReference type="OrthoDB" id="9809956at2"/>
<protein>
    <recommendedName>
        <fullName evidence="7">Deoxyuridine 5'-triphosphate nucleotidohydrolase</fullName>
        <shortName evidence="7">dUTPase</shortName>
        <ecNumber evidence="7">3.6.1.23</ecNumber>
    </recommendedName>
    <alternativeName>
        <fullName evidence="7">dUTP pyrophosphatase</fullName>
    </alternativeName>
</protein>
<dbReference type="NCBIfam" id="NF001862">
    <property type="entry name" value="PRK00601.1"/>
    <property type="match status" value="1"/>
</dbReference>
<evidence type="ECO:0000256" key="1">
    <source>
        <dbReference type="ARBA" id="ARBA00006581"/>
    </source>
</evidence>
<keyword evidence="5 7" id="KW-0546">Nucleotide metabolism</keyword>
<dbReference type="UniPathway" id="UPA00610">
    <property type="reaction ID" value="UER00666"/>
</dbReference>
<dbReference type="Pfam" id="PF00692">
    <property type="entry name" value="dUTPase"/>
    <property type="match status" value="1"/>
</dbReference>
<comment type="caution">
    <text evidence="7">Lacks conserved residue(s) required for the propagation of feature annotation.</text>
</comment>
<evidence type="ECO:0000256" key="6">
    <source>
        <dbReference type="ARBA" id="ARBA00047686"/>
    </source>
</evidence>
<evidence type="ECO:0000256" key="3">
    <source>
        <dbReference type="ARBA" id="ARBA00022801"/>
    </source>
</evidence>
<dbReference type="InterPro" id="IPR033704">
    <property type="entry name" value="dUTPase_trimeric"/>
</dbReference>
<feature type="domain" description="dUTPase-like" evidence="8">
    <location>
        <begin position="12"/>
        <end position="142"/>
    </location>
</feature>
<dbReference type="PANTHER" id="PTHR11241:SF0">
    <property type="entry name" value="DEOXYURIDINE 5'-TRIPHOSPHATE NUCLEOTIDOHYDROLASE"/>
    <property type="match status" value="1"/>
</dbReference>
<feature type="binding site" evidence="7">
    <location>
        <begin position="80"/>
        <end position="82"/>
    </location>
    <ligand>
        <name>substrate</name>
    </ligand>
</feature>
<dbReference type="GO" id="GO:0046081">
    <property type="term" value="P:dUTP catabolic process"/>
    <property type="evidence" value="ECO:0007669"/>
    <property type="project" value="InterPro"/>
</dbReference>
<keyword evidence="4 7" id="KW-0460">Magnesium</keyword>
<evidence type="ECO:0000313" key="9">
    <source>
        <dbReference type="EMBL" id="RVU54167.1"/>
    </source>
</evidence>
<feature type="binding site" evidence="7">
    <location>
        <begin position="63"/>
        <end position="65"/>
    </location>
    <ligand>
        <name>substrate</name>
    </ligand>
</feature>
<keyword evidence="10" id="KW-1185">Reference proteome</keyword>
<dbReference type="PANTHER" id="PTHR11241">
    <property type="entry name" value="DEOXYURIDINE 5'-TRIPHOSPHATE NUCLEOTIDOHYDROLASE"/>
    <property type="match status" value="1"/>
</dbReference>
<evidence type="ECO:0000256" key="7">
    <source>
        <dbReference type="HAMAP-Rule" id="MF_00116"/>
    </source>
</evidence>
<comment type="function">
    <text evidence="7">This enzyme is involved in nucleotide metabolism: it produces dUMP, the immediate precursor of thymidine nucleotides and it decreases the intracellular concentration of dUTP so that uracil cannot be incorporated into DNA.</text>
</comment>
<dbReference type="SUPFAM" id="SSF51283">
    <property type="entry name" value="dUTPase-like"/>
    <property type="match status" value="1"/>
</dbReference>
<dbReference type="HAMAP" id="MF_00116">
    <property type="entry name" value="dUTPase_bact"/>
    <property type="match status" value="1"/>
</dbReference>
<dbReference type="InterPro" id="IPR036157">
    <property type="entry name" value="dUTPase-like_sf"/>
</dbReference>
<dbReference type="EMBL" id="RLIH01000014">
    <property type="protein sequence ID" value="RVU54167.1"/>
    <property type="molecule type" value="Genomic_DNA"/>
</dbReference>
<dbReference type="InterPro" id="IPR008181">
    <property type="entry name" value="dUTPase"/>
</dbReference>
<sequence>MKIKIVNKSKNDIPNYQTEGSSGMDLQANLENKIVLKSLERKLIPTGIFIELPVGYEAQIRARSGLSLKKGLTLANGIGTIDSDYRGEIKVIVVNLGKEDIEINHGDRIAQMVIIKYERADIEVVEELTVTTRQDGGFGHTGV</sequence>
<gene>
    <name evidence="7" type="primary">dut</name>
    <name evidence="9" type="ORF">EF514_08820</name>
</gene>
<dbReference type="GO" id="GO:0000287">
    <property type="term" value="F:magnesium ion binding"/>
    <property type="evidence" value="ECO:0007669"/>
    <property type="project" value="UniProtKB-UniRule"/>
</dbReference>
<feature type="binding site" evidence="7">
    <location>
        <position position="76"/>
    </location>
    <ligand>
        <name>substrate</name>
    </ligand>
</feature>
<organism evidence="9 10">
    <name type="scientific">Anaerosphaera multitolerans</name>
    <dbReference type="NCBI Taxonomy" id="2487351"/>
    <lineage>
        <taxon>Bacteria</taxon>
        <taxon>Bacillati</taxon>
        <taxon>Bacillota</taxon>
        <taxon>Tissierellia</taxon>
        <taxon>Tissierellales</taxon>
        <taxon>Peptoniphilaceae</taxon>
        <taxon>Anaerosphaera</taxon>
    </lineage>
</organism>
<dbReference type="GO" id="GO:0006226">
    <property type="term" value="P:dUMP biosynthetic process"/>
    <property type="evidence" value="ECO:0007669"/>
    <property type="project" value="UniProtKB-UniRule"/>
</dbReference>